<protein>
    <submittedName>
        <fullName evidence="1">Uncharacterized protein</fullName>
    </submittedName>
</protein>
<accession>A0A382YJ27</accession>
<dbReference type="EMBL" id="UINC01176052">
    <property type="protein sequence ID" value="SVD83001.1"/>
    <property type="molecule type" value="Genomic_DNA"/>
</dbReference>
<sequence>MSYRGEHSWCDAHDFDTAATRRHVEREGD</sequence>
<dbReference type="AlphaFoldDB" id="A0A382YJ27"/>
<proteinExistence type="predicted"/>
<gene>
    <name evidence="1" type="ORF">METZ01_LOCUS435855</name>
</gene>
<name>A0A382YJ27_9ZZZZ</name>
<organism evidence="1">
    <name type="scientific">marine metagenome</name>
    <dbReference type="NCBI Taxonomy" id="408172"/>
    <lineage>
        <taxon>unclassified sequences</taxon>
        <taxon>metagenomes</taxon>
        <taxon>ecological metagenomes</taxon>
    </lineage>
</organism>
<feature type="non-terminal residue" evidence="1">
    <location>
        <position position="29"/>
    </location>
</feature>
<evidence type="ECO:0000313" key="1">
    <source>
        <dbReference type="EMBL" id="SVD83001.1"/>
    </source>
</evidence>
<reference evidence="1" key="1">
    <citation type="submission" date="2018-05" db="EMBL/GenBank/DDBJ databases">
        <authorList>
            <person name="Lanie J.A."/>
            <person name="Ng W.-L."/>
            <person name="Kazmierczak K.M."/>
            <person name="Andrzejewski T.M."/>
            <person name="Davidsen T.M."/>
            <person name="Wayne K.J."/>
            <person name="Tettelin H."/>
            <person name="Glass J.I."/>
            <person name="Rusch D."/>
            <person name="Podicherti R."/>
            <person name="Tsui H.-C.T."/>
            <person name="Winkler M.E."/>
        </authorList>
    </citation>
    <scope>NUCLEOTIDE SEQUENCE</scope>
</reference>